<sequence>MDFTYTDEQLELRAVLRKYLTTHSPESVVRELMEDPRGYDRAQWKDLADQLGLQGLMVPEEYGGLGLGAVELGAVMEELGAHLACLPFLSTSVLATTALLSAGGQAAAAWLPGIVAGEVTATVAVTEGRGAWDTAAVATKAVAVAGGRHRLTGVKTFVLDGHTADLILVAARLDGELRLFAVEADAPGLSRHPCSTMDQTRRFATLEFGGATATPIGGDAEAVLDRVHHVALAALSAEQVGGAQRCLDMAVEYAKTRFQFGRPIGSFQAIKHKCADLLILIEAARAASAFSLWSADADPDGLPLAAAMAKITCSEAFFRAAADTIQIHGGIGFTWEHPAHLYFKRAKSSELLWGDPALHRERISRLLELTV</sequence>
<dbReference type="SUPFAM" id="SSF56645">
    <property type="entry name" value="Acyl-CoA dehydrogenase NM domain-like"/>
    <property type="match status" value="1"/>
</dbReference>
<dbReference type="Gene3D" id="1.10.540.10">
    <property type="entry name" value="Acyl-CoA dehydrogenase/oxidase, N-terminal domain"/>
    <property type="match status" value="1"/>
</dbReference>
<evidence type="ECO:0000313" key="11">
    <source>
        <dbReference type="Proteomes" id="UP000377595"/>
    </source>
</evidence>
<evidence type="ECO:0000256" key="6">
    <source>
        <dbReference type="RuleBase" id="RU362125"/>
    </source>
</evidence>
<evidence type="ECO:0000259" key="9">
    <source>
        <dbReference type="Pfam" id="PF02771"/>
    </source>
</evidence>
<keyword evidence="5 6" id="KW-0560">Oxidoreductase</keyword>
<dbReference type="PANTHER" id="PTHR43884">
    <property type="entry name" value="ACYL-COA DEHYDROGENASE"/>
    <property type="match status" value="1"/>
</dbReference>
<dbReference type="InterPro" id="IPR046373">
    <property type="entry name" value="Acyl-CoA_Oxase/DH_mid-dom_sf"/>
</dbReference>
<comment type="similarity">
    <text evidence="2 6">Belongs to the acyl-CoA dehydrogenase family.</text>
</comment>
<feature type="domain" description="Acyl-CoA oxidase/dehydrogenase middle" evidence="8">
    <location>
        <begin position="123"/>
        <end position="196"/>
    </location>
</feature>
<evidence type="ECO:0000256" key="1">
    <source>
        <dbReference type="ARBA" id="ARBA00001974"/>
    </source>
</evidence>
<dbReference type="Pfam" id="PF02770">
    <property type="entry name" value="Acyl-CoA_dh_M"/>
    <property type="match status" value="1"/>
</dbReference>
<evidence type="ECO:0000259" key="8">
    <source>
        <dbReference type="Pfam" id="PF02770"/>
    </source>
</evidence>
<dbReference type="GO" id="GO:0003995">
    <property type="term" value="F:acyl-CoA dehydrogenase activity"/>
    <property type="evidence" value="ECO:0007669"/>
    <property type="project" value="TreeGrafter"/>
</dbReference>
<dbReference type="PANTHER" id="PTHR43884:SF20">
    <property type="entry name" value="ACYL-COA DEHYDROGENASE FADE28"/>
    <property type="match status" value="1"/>
</dbReference>
<protein>
    <submittedName>
        <fullName evidence="10">Acyl-CoA dehydrogenase</fullName>
    </submittedName>
</protein>
<evidence type="ECO:0000259" key="7">
    <source>
        <dbReference type="Pfam" id="PF00441"/>
    </source>
</evidence>
<dbReference type="Proteomes" id="UP000377595">
    <property type="component" value="Unassembled WGS sequence"/>
</dbReference>
<comment type="caution">
    <text evidence="10">The sequence shown here is derived from an EMBL/GenBank/DDBJ whole genome shotgun (WGS) entry which is preliminary data.</text>
</comment>
<proteinExistence type="inferred from homology"/>
<evidence type="ECO:0000256" key="4">
    <source>
        <dbReference type="ARBA" id="ARBA00022827"/>
    </source>
</evidence>
<organism evidence="10 11">
    <name type="scientific">Acrocarpospora pleiomorpha</name>
    <dbReference type="NCBI Taxonomy" id="90975"/>
    <lineage>
        <taxon>Bacteria</taxon>
        <taxon>Bacillati</taxon>
        <taxon>Actinomycetota</taxon>
        <taxon>Actinomycetes</taxon>
        <taxon>Streptosporangiales</taxon>
        <taxon>Streptosporangiaceae</taxon>
        <taxon>Acrocarpospora</taxon>
    </lineage>
</organism>
<feature type="domain" description="Acyl-CoA dehydrogenase/oxidase N-terminal" evidence="9">
    <location>
        <begin position="6"/>
        <end position="118"/>
    </location>
</feature>
<feature type="domain" description="Acyl-CoA dehydrogenase/oxidase C-terminal" evidence="7">
    <location>
        <begin position="234"/>
        <end position="365"/>
    </location>
</feature>
<dbReference type="RefSeq" id="WP_155342502.1">
    <property type="nucleotide sequence ID" value="NZ_BAAAHM010000001.1"/>
</dbReference>
<dbReference type="Gene3D" id="1.20.140.10">
    <property type="entry name" value="Butyryl-CoA Dehydrogenase, subunit A, domain 3"/>
    <property type="match status" value="1"/>
</dbReference>
<accession>A0A5M3X879</accession>
<dbReference type="AlphaFoldDB" id="A0A5M3X879"/>
<keyword evidence="3 6" id="KW-0285">Flavoprotein</keyword>
<dbReference type="InterPro" id="IPR036250">
    <property type="entry name" value="AcylCo_DH-like_C"/>
</dbReference>
<evidence type="ECO:0000256" key="5">
    <source>
        <dbReference type="ARBA" id="ARBA00023002"/>
    </source>
</evidence>
<dbReference type="InterPro" id="IPR009100">
    <property type="entry name" value="AcylCoA_DH/oxidase_NM_dom_sf"/>
</dbReference>
<dbReference type="Pfam" id="PF02771">
    <property type="entry name" value="Acyl-CoA_dh_N"/>
    <property type="match status" value="1"/>
</dbReference>
<evidence type="ECO:0000313" key="10">
    <source>
        <dbReference type="EMBL" id="GES17314.1"/>
    </source>
</evidence>
<reference evidence="10 11" key="1">
    <citation type="submission" date="2019-10" db="EMBL/GenBank/DDBJ databases">
        <title>Whole genome shotgun sequence of Acrocarpospora pleiomorpha NBRC 16267.</title>
        <authorList>
            <person name="Ichikawa N."/>
            <person name="Kimura A."/>
            <person name="Kitahashi Y."/>
            <person name="Komaki H."/>
            <person name="Oguchi A."/>
        </authorList>
    </citation>
    <scope>NUCLEOTIDE SEQUENCE [LARGE SCALE GENOMIC DNA]</scope>
    <source>
        <strain evidence="10 11">NBRC 16267</strain>
    </source>
</reference>
<dbReference type="InterPro" id="IPR006091">
    <property type="entry name" value="Acyl-CoA_Oxase/DH_mid-dom"/>
</dbReference>
<name>A0A5M3X879_9ACTN</name>
<comment type="cofactor">
    <cofactor evidence="1 6">
        <name>FAD</name>
        <dbReference type="ChEBI" id="CHEBI:57692"/>
    </cofactor>
</comment>
<dbReference type="Gene3D" id="2.40.110.10">
    <property type="entry name" value="Butyryl-CoA Dehydrogenase, subunit A, domain 2"/>
    <property type="match status" value="1"/>
</dbReference>
<dbReference type="InterPro" id="IPR037069">
    <property type="entry name" value="AcylCoA_DH/ox_N_sf"/>
</dbReference>
<dbReference type="SUPFAM" id="SSF47203">
    <property type="entry name" value="Acyl-CoA dehydrogenase C-terminal domain-like"/>
    <property type="match status" value="1"/>
</dbReference>
<gene>
    <name evidence="10" type="primary">acd_1</name>
    <name evidence="10" type="ORF">Aple_002090</name>
</gene>
<dbReference type="EMBL" id="BLAF01000004">
    <property type="protein sequence ID" value="GES17314.1"/>
    <property type="molecule type" value="Genomic_DNA"/>
</dbReference>
<dbReference type="InterPro" id="IPR013786">
    <property type="entry name" value="AcylCoA_DH/ox_N"/>
</dbReference>
<evidence type="ECO:0000256" key="2">
    <source>
        <dbReference type="ARBA" id="ARBA00009347"/>
    </source>
</evidence>
<keyword evidence="11" id="KW-1185">Reference proteome</keyword>
<dbReference type="OrthoDB" id="4607453at2"/>
<dbReference type="CDD" id="cd00567">
    <property type="entry name" value="ACAD"/>
    <property type="match status" value="1"/>
</dbReference>
<keyword evidence="4 6" id="KW-0274">FAD</keyword>
<evidence type="ECO:0000256" key="3">
    <source>
        <dbReference type="ARBA" id="ARBA00022630"/>
    </source>
</evidence>
<dbReference type="InterPro" id="IPR009075">
    <property type="entry name" value="AcylCo_DH/oxidase_C"/>
</dbReference>
<dbReference type="Pfam" id="PF00441">
    <property type="entry name" value="Acyl-CoA_dh_1"/>
    <property type="match status" value="1"/>
</dbReference>
<dbReference type="GO" id="GO:0050660">
    <property type="term" value="F:flavin adenine dinucleotide binding"/>
    <property type="evidence" value="ECO:0007669"/>
    <property type="project" value="InterPro"/>
</dbReference>